<feature type="compositionally biased region" description="Basic residues" evidence="1">
    <location>
        <begin position="149"/>
        <end position="159"/>
    </location>
</feature>
<evidence type="ECO:0000313" key="2">
    <source>
        <dbReference type="EMBL" id="KAL5104128.1"/>
    </source>
</evidence>
<dbReference type="EMBL" id="JAKROA010000014">
    <property type="protein sequence ID" value="KAL5104128.1"/>
    <property type="molecule type" value="Genomic_DNA"/>
</dbReference>
<feature type="compositionally biased region" description="Low complexity" evidence="1">
    <location>
        <begin position="126"/>
        <end position="139"/>
    </location>
</feature>
<accession>A0ABR4Q3L7</accession>
<dbReference type="Proteomes" id="UP001651158">
    <property type="component" value="Unassembled WGS sequence"/>
</dbReference>
<proteinExistence type="predicted"/>
<name>A0ABR4Q3L7_9CEST</name>
<sequence length="170" mass="18731">MIEICLPAFILHAANPSVPFSRRVDSMLSWGQSPSNWSADAKKHIARMHNGMGQVKELSTEEASATIDEYLLRKGQAQRVRGNPWHQSGPKIEEVVECGMAEELLVSETPLMDGTVLAQFPSQLKSSSPPSTPMSQSLSVPSQSEAGMSKHRRKCHTPRRLITATSDHLE</sequence>
<organism evidence="2 3">
    <name type="scientific">Taenia crassiceps</name>
    <dbReference type="NCBI Taxonomy" id="6207"/>
    <lineage>
        <taxon>Eukaryota</taxon>
        <taxon>Metazoa</taxon>
        <taxon>Spiralia</taxon>
        <taxon>Lophotrochozoa</taxon>
        <taxon>Platyhelminthes</taxon>
        <taxon>Cestoda</taxon>
        <taxon>Eucestoda</taxon>
        <taxon>Cyclophyllidea</taxon>
        <taxon>Taeniidae</taxon>
        <taxon>Taenia</taxon>
    </lineage>
</organism>
<gene>
    <name evidence="2" type="ORF">TcWFU_007228</name>
</gene>
<evidence type="ECO:0000313" key="3">
    <source>
        <dbReference type="Proteomes" id="UP001651158"/>
    </source>
</evidence>
<comment type="caution">
    <text evidence="2">The sequence shown here is derived from an EMBL/GenBank/DDBJ whole genome shotgun (WGS) entry which is preliminary data.</text>
</comment>
<protein>
    <submittedName>
        <fullName evidence="2">Uncharacterized protein</fullName>
    </submittedName>
</protein>
<evidence type="ECO:0000256" key="1">
    <source>
        <dbReference type="SAM" id="MobiDB-lite"/>
    </source>
</evidence>
<feature type="region of interest" description="Disordered" evidence="1">
    <location>
        <begin position="122"/>
        <end position="170"/>
    </location>
</feature>
<reference evidence="2 3" key="1">
    <citation type="journal article" date="2022" name="Front. Cell. Infect. Microbiol.">
        <title>The Genomes of Two Strains of Taenia crassiceps the Animal Model for the Study of Human Cysticercosis.</title>
        <authorList>
            <person name="Bobes R.J."/>
            <person name="Estrada K."/>
            <person name="Rios-Valencia D.G."/>
            <person name="Calderon-Gallegos A."/>
            <person name="de la Torre P."/>
            <person name="Carrero J.C."/>
            <person name="Sanchez-Flores A."/>
            <person name="Laclette J.P."/>
        </authorList>
    </citation>
    <scope>NUCLEOTIDE SEQUENCE [LARGE SCALE GENOMIC DNA]</scope>
    <source>
        <strain evidence="2">WFUcys</strain>
    </source>
</reference>
<keyword evidence="3" id="KW-1185">Reference proteome</keyword>